<evidence type="ECO:0000313" key="2">
    <source>
        <dbReference type="Proteomes" id="UP001224418"/>
    </source>
</evidence>
<protein>
    <submittedName>
        <fullName evidence="1">Cellulose biosynthesis protein BcsQ</fullName>
    </submittedName>
</protein>
<dbReference type="Proteomes" id="UP001224418">
    <property type="component" value="Unassembled WGS sequence"/>
</dbReference>
<comment type="caution">
    <text evidence="1">The sequence shown here is derived from an EMBL/GenBank/DDBJ whole genome shotgun (WGS) entry which is preliminary data.</text>
</comment>
<gene>
    <name evidence="1" type="ORF">QOZ93_000836</name>
</gene>
<keyword evidence="2" id="KW-1185">Reference proteome</keyword>
<sequence>MLLYLSSNENIEIFDFLSKEKGMVIKKLSGEFYLKKFVIHDMRNLSHYAYFVIDVKALKDTENEIIEAIIAFKTMYDSRIIIFAEGMDRQDEIISKLIEEKIYNIVISKEIPEIKNEILKCISDEGMIEDEWIEQNDINQYLKEPFKNQYVFKHKNIKIAVAGVSSRVGTTTTAFNIARFLFEIGAKVSYTEANSNEHLKEIAAYYEFLKVENYYKYRGIEYYPNKQFPNGYNFNVFDLGNLNKGSAAIFKSCDIKVLCSGSKPYEIIDTYETTKFIQEDNYNILLSSISNEDNLKIRKSFDNVKANIYFGTYSPSLFDGKSNEKIYRDIVKDYIVEI</sequence>
<accession>A0ABU0JPU2</accession>
<dbReference type="RefSeq" id="WP_307355215.1">
    <property type="nucleotide sequence ID" value="NZ_BAAACJ010000009.1"/>
</dbReference>
<dbReference type="EMBL" id="JAUSWN010000005">
    <property type="protein sequence ID" value="MDQ0479107.1"/>
    <property type="molecule type" value="Genomic_DNA"/>
</dbReference>
<name>A0ABU0JPU2_HATLI</name>
<reference evidence="1 2" key="1">
    <citation type="submission" date="2023-07" db="EMBL/GenBank/DDBJ databases">
        <title>Genomic Encyclopedia of Type Strains, Phase IV (KMG-IV): sequencing the most valuable type-strain genomes for metagenomic binning, comparative biology and taxonomic classification.</title>
        <authorList>
            <person name="Goeker M."/>
        </authorList>
    </citation>
    <scope>NUCLEOTIDE SEQUENCE [LARGE SCALE GENOMIC DNA]</scope>
    <source>
        <strain evidence="1 2">DSM 1400</strain>
    </source>
</reference>
<organism evidence="1 2">
    <name type="scientific">Hathewaya limosa</name>
    <name type="common">Clostridium limosum</name>
    <dbReference type="NCBI Taxonomy" id="1536"/>
    <lineage>
        <taxon>Bacteria</taxon>
        <taxon>Bacillati</taxon>
        <taxon>Bacillota</taxon>
        <taxon>Clostridia</taxon>
        <taxon>Eubacteriales</taxon>
        <taxon>Clostridiaceae</taxon>
        <taxon>Hathewaya</taxon>
    </lineage>
</organism>
<proteinExistence type="predicted"/>
<evidence type="ECO:0000313" key="1">
    <source>
        <dbReference type="EMBL" id="MDQ0479107.1"/>
    </source>
</evidence>